<keyword evidence="2" id="KW-1185">Reference proteome</keyword>
<evidence type="ECO:0000313" key="1">
    <source>
        <dbReference type="EMBL" id="QXN93452.1"/>
    </source>
</evidence>
<gene>
    <name evidence="1" type="ORF">KV110_10410</name>
</gene>
<accession>A0ABX8RX72</accession>
<protein>
    <submittedName>
        <fullName evidence="1">Uncharacterized protein</fullName>
    </submittedName>
</protein>
<name>A0ABX8RX72_NOCIO</name>
<sequence length="107" mass="12261">MNTRTVWNFTPDEFAWVWAETGRDEYPDPISIIESPINQDDYTRLVGEISARYPHHADADLTGPLRMLADPDLRIVCTGRSLTSHKRLRSVPRSLISVSYCSRSLVR</sequence>
<reference evidence="1 2" key="1">
    <citation type="submission" date="2021-07" db="EMBL/GenBank/DDBJ databases">
        <title>Whole Genome Sequence of Nocardia Iowensis.</title>
        <authorList>
            <person name="Lamm A."/>
            <person name="Collins-Fairclough A.M."/>
            <person name="Bunk B."/>
            <person name="Sproer C."/>
        </authorList>
    </citation>
    <scope>NUCLEOTIDE SEQUENCE [LARGE SCALE GENOMIC DNA]</scope>
    <source>
        <strain evidence="1 2">NRRL 5646</strain>
    </source>
</reference>
<dbReference type="Proteomes" id="UP000694257">
    <property type="component" value="Chromosome"/>
</dbReference>
<dbReference type="RefSeq" id="WP_218475483.1">
    <property type="nucleotide sequence ID" value="NZ_BAABJN010000001.1"/>
</dbReference>
<evidence type="ECO:0000313" key="2">
    <source>
        <dbReference type="Proteomes" id="UP000694257"/>
    </source>
</evidence>
<proteinExistence type="predicted"/>
<organism evidence="1 2">
    <name type="scientific">Nocardia iowensis</name>
    <dbReference type="NCBI Taxonomy" id="204891"/>
    <lineage>
        <taxon>Bacteria</taxon>
        <taxon>Bacillati</taxon>
        <taxon>Actinomycetota</taxon>
        <taxon>Actinomycetes</taxon>
        <taxon>Mycobacteriales</taxon>
        <taxon>Nocardiaceae</taxon>
        <taxon>Nocardia</taxon>
    </lineage>
</organism>
<dbReference type="EMBL" id="CP078145">
    <property type="protein sequence ID" value="QXN93452.1"/>
    <property type="molecule type" value="Genomic_DNA"/>
</dbReference>